<dbReference type="RefSeq" id="WP_003331292.1">
    <property type="nucleotide sequence ID" value="NZ_JJRY01000007.1"/>
</dbReference>
<protein>
    <submittedName>
        <fullName evidence="2">Uncharacterized protein</fullName>
    </submittedName>
</protein>
<feature type="transmembrane region" description="Helical" evidence="1">
    <location>
        <begin position="14"/>
        <end position="33"/>
    </location>
</feature>
<comment type="caution">
    <text evidence="2">The sequence shown here is derived from an EMBL/GenBank/DDBJ whole genome shotgun (WGS) entry which is preliminary data.</text>
</comment>
<dbReference type="Proteomes" id="UP000027936">
    <property type="component" value="Unassembled WGS sequence"/>
</dbReference>
<evidence type="ECO:0000256" key="1">
    <source>
        <dbReference type="SAM" id="Phobius"/>
    </source>
</evidence>
<reference evidence="2 3" key="1">
    <citation type="submission" date="2014-04" db="EMBL/GenBank/DDBJ databases">
        <title>Draft genome sequence of Bacillus azotoformans MEV2011, a (co-) denitrifying strain unable to grow in the presence of oxygen.</title>
        <authorList>
            <person name="Nielsen M."/>
            <person name="Schreiber L."/>
            <person name="Finster K."/>
            <person name="Schramm A."/>
        </authorList>
    </citation>
    <scope>NUCLEOTIDE SEQUENCE [LARGE SCALE GENOMIC DNA]</scope>
    <source>
        <strain evidence="2 3">MEV2011</strain>
    </source>
</reference>
<dbReference type="AlphaFoldDB" id="A0A072NM54"/>
<organism evidence="2 3">
    <name type="scientific">Schinkia azotoformans MEV2011</name>
    <dbReference type="NCBI Taxonomy" id="1348973"/>
    <lineage>
        <taxon>Bacteria</taxon>
        <taxon>Bacillati</taxon>
        <taxon>Bacillota</taxon>
        <taxon>Bacilli</taxon>
        <taxon>Bacillales</taxon>
        <taxon>Bacillaceae</taxon>
        <taxon>Calidifontibacillus/Schinkia group</taxon>
        <taxon>Schinkia</taxon>
    </lineage>
</organism>
<name>A0A072NM54_SCHAZ</name>
<sequence length="60" mass="6932">MIGQWLEIIDYGTLLFHGAIFLAAAVWLPYTIVKGVKKKRKERKKQKFQVIDGGKMKRAI</sequence>
<dbReference type="PATRIC" id="fig|1348973.3.peg.2087"/>
<keyword evidence="1" id="KW-0472">Membrane</keyword>
<keyword evidence="1" id="KW-0812">Transmembrane</keyword>
<evidence type="ECO:0000313" key="3">
    <source>
        <dbReference type="Proteomes" id="UP000027936"/>
    </source>
</evidence>
<keyword evidence="1" id="KW-1133">Transmembrane helix</keyword>
<evidence type="ECO:0000313" key="2">
    <source>
        <dbReference type="EMBL" id="KEF38526.1"/>
    </source>
</evidence>
<dbReference type="EMBL" id="JJRY01000007">
    <property type="protein sequence ID" value="KEF38526.1"/>
    <property type="molecule type" value="Genomic_DNA"/>
</dbReference>
<dbReference type="GeneID" id="89471122"/>
<gene>
    <name evidence="2" type="ORF">M670_02152</name>
</gene>
<proteinExistence type="predicted"/>
<accession>A0A072NM54</accession>